<dbReference type="SUPFAM" id="SSF51735">
    <property type="entry name" value="NAD(P)-binding Rossmann-fold domains"/>
    <property type="match status" value="1"/>
</dbReference>
<dbReference type="InterPro" id="IPR001509">
    <property type="entry name" value="Epimerase_deHydtase"/>
</dbReference>
<keyword evidence="3" id="KW-1185">Reference proteome</keyword>
<accession>A0A081P9L8</accession>
<evidence type="ECO:0000313" key="2">
    <source>
        <dbReference type="EMBL" id="KEQ27391.1"/>
    </source>
</evidence>
<dbReference type="Gene3D" id="3.40.50.720">
    <property type="entry name" value="NAD(P)-binding Rossmann-like Domain"/>
    <property type="match status" value="1"/>
</dbReference>
<dbReference type="GO" id="GO:0005737">
    <property type="term" value="C:cytoplasm"/>
    <property type="evidence" value="ECO:0007669"/>
    <property type="project" value="TreeGrafter"/>
</dbReference>
<proteinExistence type="predicted"/>
<dbReference type="EMBL" id="JNVM01000003">
    <property type="protein sequence ID" value="KEQ27391.1"/>
    <property type="molecule type" value="Genomic_DNA"/>
</dbReference>
<gene>
    <name evidence="2" type="ORF">ET33_19260</name>
</gene>
<feature type="domain" description="NAD-dependent epimerase/dehydratase" evidence="1">
    <location>
        <begin position="4"/>
        <end position="226"/>
    </location>
</feature>
<dbReference type="PANTHER" id="PTHR48079:SF6">
    <property type="entry name" value="NAD(P)-BINDING DOMAIN-CONTAINING PROTEIN-RELATED"/>
    <property type="match status" value="1"/>
</dbReference>
<evidence type="ECO:0000313" key="3">
    <source>
        <dbReference type="Proteomes" id="UP000028123"/>
    </source>
</evidence>
<dbReference type="Pfam" id="PF01370">
    <property type="entry name" value="Epimerase"/>
    <property type="match status" value="1"/>
</dbReference>
<comment type="caution">
    <text evidence="2">The sequence shown here is derived from an EMBL/GenBank/DDBJ whole genome shotgun (WGS) entry which is preliminary data.</text>
</comment>
<dbReference type="PANTHER" id="PTHR48079">
    <property type="entry name" value="PROTEIN YEEZ"/>
    <property type="match status" value="1"/>
</dbReference>
<dbReference type="RefSeq" id="WP_036676083.1">
    <property type="nucleotide sequence ID" value="NZ_JNVM01000003.1"/>
</dbReference>
<protein>
    <submittedName>
        <fullName evidence="2">Epimerase</fullName>
    </submittedName>
</protein>
<dbReference type="OrthoDB" id="9807212at2"/>
<reference evidence="2 3" key="1">
    <citation type="submission" date="2014-06" db="EMBL/GenBank/DDBJ databases">
        <title>Draft genome sequence of Paenibacillus sp. MSt1.</title>
        <authorList>
            <person name="Aw Y.K."/>
            <person name="Ong K.S."/>
            <person name="Gan H.M."/>
            <person name="Lee S.M."/>
        </authorList>
    </citation>
    <scope>NUCLEOTIDE SEQUENCE [LARGE SCALE GENOMIC DNA]</scope>
    <source>
        <strain evidence="2 3">MSt1</strain>
    </source>
</reference>
<dbReference type="InterPro" id="IPR036291">
    <property type="entry name" value="NAD(P)-bd_dom_sf"/>
</dbReference>
<evidence type="ECO:0000259" key="1">
    <source>
        <dbReference type="Pfam" id="PF01370"/>
    </source>
</evidence>
<dbReference type="eggNOG" id="COG0451">
    <property type="taxonomic scope" value="Bacteria"/>
</dbReference>
<name>A0A081P9L8_9BACL</name>
<dbReference type="GO" id="GO:0004029">
    <property type="term" value="F:aldehyde dehydrogenase (NAD+) activity"/>
    <property type="evidence" value="ECO:0007669"/>
    <property type="project" value="TreeGrafter"/>
</dbReference>
<dbReference type="Proteomes" id="UP000028123">
    <property type="component" value="Unassembled WGS sequence"/>
</dbReference>
<dbReference type="InterPro" id="IPR051783">
    <property type="entry name" value="NAD(P)-dependent_oxidoreduct"/>
</dbReference>
<dbReference type="AlphaFoldDB" id="A0A081P9L8"/>
<sequence length="318" mass="34888">MKAVVFGGSGFIGSHTVEQLVLAGHRVTAAVREQSDTAFLDSLRVNVVRVDYSDPSSIAAAIRAHEIVYNCTADAKLHTVIDTEAEVEVKLTRRLIEAAASQGAERFIQLSTIVMYDFRTGDPIDESYVTVPEYPIQALAVKREEVVRQAGRGTGIGTILLRPASTIGVRDLSSFFSRLYRAHAHDQYPIIGDGTGRVSLIDTRDIGRAMVWLGTLDRNGQADDAYLLKGFDTTWGGLKAEIDRAAGKAAATVRIPESPTEEQLAQLHLTPFAIKSFTVNRLWNDSKIRRQGFAPRYSLTNAVDAAVLDLIRRNGNNF</sequence>
<organism evidence="2 3">
    <name type="scientific">Paenibacillus tyrfis</name>
    <dbReference type="NCBI Taxonomy" id="1501230"/>
    <lineage>
        <taxon>Bacteria</taxon>
        <taxon>Bacillati</taxon>
        <taxon>Bacillota</taxon>
        <taxon>Bacilli</taxon>
        <taxon>Bacillales</taxon>
        <taxon>Paenibacillaceae</taxon>
        <taxon>Paenibacillus</taxon>
    </lineage>
</organism>